<keyword evidence="3" id="KW-1003">Cell membrane</keyword>
<dbReference type="FunFam" id="2.60.40.10:FF:000136">
    <property type="entry name" value="Ciliary neurotrophic factor receptor alpha"/>
    <property type="match status" value="1"/>
</dbReference>
<dbReference type="Pfam" id="PF00041">
    <property type="entry name" value="fn3"/>
    <property type="match status" value="1"/>
</dbReference>
<dbReference type="Gene3D" id="2.60.40.10">
    <property type="entry name" value="Immunoglobulins"/>
    <property type="match status" value="3"/>
</dbReference>
<sequence length="487" mass="53548">MCWSLKELIAPEPVQKQPVVAWGSAGSGGKEGAKIPDLSGEDWSSSQKSPPDVYEKLGTPQGLWTGGEMANPVPSACCVVLAVVVVVYAQRHSQQDSHTQYERVGADVTMKCGSMDWDAAVTWTANGTDIDESHLNGSYLILKNVDLSQSGQYSCYEGSSWHLKYQTYLKVGNQGREVCLIIFWRLKNDQVSGAVLLCWKKALPHAVQDGANSREPVITLGACPATLAEAPPKEPVLMCRSNNYPKGFYCSWHLPTPTYIPNTFNISVIHGTKDMVCEKDAVPKNRCHIRYLQLFSTVKYKVTLTVTNALGKNFTTLTFDEFAIVKPDPPESVVAKPVPNNPRRLEVSWQNPSSWPDPESFPLKFFLRYRPLILDQWQHVELSDGTSHTITDAYAGKEYIIQVAAKDNDIGTWSDWSVAVHATPWTEEPKHLTTEAQITETTSASTSSFMAPPTTKICDKGAVVGSGAVAVCWTAGLVVAAYSVLFI</sequence>
<dbReference type="PROSITE" id="PS50853">
    <property type="entry name" value="FN3"/>
    <property type="match status" value="1"/>
</dbReference>
<evidence type="ECO:0000256" key="3">
    <source>
        <dbReference type="ARBA" id="ARBA00022475"/>
    </source>
</evidence>
<dbReference type="InterPro" id="IPR003530">
    <property type="entry name" value="Hematopoietin_rcpt_L_F3_CS"/>
</dbReference>
<dbReference type="InterPro" id="IPR013783">
    <property type="entry name" value="Ig-like_fold"/>
</dbReference>
<keyword evidence="10" id="KW-0325">Glycoprotein</keyword>
<evidence type="ECO:0000256" key="1">
    <source>
        <dbReference type="ARBA" id="ARBA00004609"/>
    </source>
</evidence>
<dbReference type="InterPro" id="IPR007110">
    <property type="entry name" value="Ig-like_dom"/>
</dbReference>
<dbReference type="GO" id="GO:0019970">
    <property type="term" value="F:interleukin-11 binding"/>
    <property type="evidence" value="ECO:0007669"/>
    <property type="project" value="TreeGrafter"/>
</dbReference>
<dbReference type="SUPFAM" id="SSF49265">
    <property type="entry name" value="Fibronectin type III"/>
    <property type="match status" value="2"/>
</dbReference>
<protein>
    <recommendedName>
        <fullName evidence="13">Ciliary neurotrophic factor receptor subunit alpha</fullName>
    </recommendedName>
</protein>
<dbReference type="GO" id="GO:0097059">
    <property type="term" value="C:CNTFR-CLCF1 complex"/>
    <property type="evidence" value="ECO:0007669"/>
    <property type="project" value="TreeGrafter"/>
</dbReference>
<dbReference type="RefSeq" id="XP_031952362.1">
    <property type="nucleotide sequence ID" value="XM_032096471.1"/>
</dbReference>
<dbReference type="OrthoDB" id="9927622at2759"/>
<dbReference type="InterPro" id="IPR003598">
    <property type="entry name" value="Ig_sub2"/>
</dbReference>
<dbReference type="GO" id="GO:0008284">
    <property type="term" value="P:positive regulation of cell population proliferation"/>
    <property type="evidence" value="ECO:0007669"/>
    <property type="project" value="TreeGrafter"/>
</dbReference>
<proteinExistence type="inferred from homology"/>
<keyword evidence="4" id="KW-0336">GPI-anchor</keyword>
<dbReference type="CDD" id="cd00063">
    <property type="entry name" value="FN3"/>
    <property type="match status" value="1"/>
</dbReference>
<dbReference type="InterPro" id="IPR003961">
    <property type="entry name" value="FN3_dom"/>
</dbReference>
<comment type="subcellular location">
    <subcellularLocation>
        <location evidence="1">Cell membrane</location>
        <topology evidence="1">Lipid-anchor</topology>
        <topology evidence="1">GPI-anchor</topology>
    </subcellularLocation>
</comment>
<keyword evidence="12" id="KW-0393">Immunoglobulin domain</keyword>
<keyword evidence="6" id="KW-0677">Repeat</keyword>
<accession>A0A8C3E532</accession>
<reference evidence="14" key="3">
    <citation type="submission" date="2025-09" db="UniProtKB">
        <authorList>
            <consortium name="Ensembl"/>
        </authorList>
    </citation>
    <scope>IDENTIFICATION</scope>
</reference>
<evidence type="ECO:0000256" key="7">
    <source>
        <dbReference type="ARBA" id="ARBA00023136"/>
    </source>
</evidence>
<evidence type="ECO:0000313" key="15">
    <source>
        <dbReference type="Proteomes" id="UP000694553"/>
    </source>
</evidence>
<evidence type="ECO:0000256" key="8">
    <source>
        <dbReference type="ARBA" id="ARBA00023157"/>
    </source>
</evidence>
<dbReference type="InterPro" id="IPR036116">
    <property type="entry name" value="FN3_sf"/>
</dbReference>
<keyword evidence="7" id="KW-0472">Membrane</keyword>
<dbReference type="GO" id="GO:0070110">
    <property type="term" value="C:ciliary neurotrophic factor receptor complex"/>
    <property type="evidence" value="ECO:0007669"/>
    <property type="project" value="TreeGrafter"/>
</dbReference>
<dbReference type="SMART" id="SM00060">
    <property type="entry name" value="FN3"/>
    <property type="match status" value="1"/>
</dbReference>
<dbReference type="SUPFAM" id="SSF48726">
    <property type="entry name" value="Immunoglobulin"/>
    <property type="match status" value="1"/>
</dbReference>
<dbReference type="Proteomes" id="UP000694553">
    <property type="component" value="Unassembled WGS sequence"/>
</dbReference>
<dbReference type="InterPro" id="IPR036179">
    <property type="entry name" value="Ig-like_dom_sf"/>
</dbReference>
<gene>
    <name evidence="14" type="primary">CNTFR</name>
</gene>
<dbReference type="GeneID" id="116437999"/>
<evidence type="ECO:0000313" key="14">
    <source>
        <dbReference type="Ensembl" id="ENSCMUP00000015560.1"/>
    </source>
</evidence>
<organism evidence="14 15">
    <name type="scientific">Corvus moneduloides</name>
    <name type="common">New Caledonian crow</name>
    <dbReference type="NCBI Taxonomy" id="1196302"/>
    <lineage>
        <taxon>Eukaryota</taxon>
        <taxon>Metazoa</taxon>
        <taxon>Chordata</taxon>
        <taxon>Craniata</taxon>
        <taxon>Vertebrata</taxon>
        <taxon>Euteleostomi</taxon>
        <taxon>Archelosauria</taxon>
        <taxon>Archosauria</taxon>
        <taxon>Dinosauria</taxon>
        <taxon>Saurischia</taxon>
        <taxon>Theropoda</taxon>
        <taxon>Coelurosauria</taxon>
        <taxon>Aves</taxon>
        <taxon>Neognathae</taxon>
        <taxon>Neoaves</taxon>
        <taxon>Telluraves</taxon>
        <taxon>Australaves</taxon>
        <taxon>Passeriformes</taxon>
        <taxon>Corvoidea</taxon>
        <taxon>Corvidae</taxon>
        <taxon>Corvus</taxon>
    </lineage>
</organism>
<keyword evidence="8" id="KW-1015">Disulfide bond</keyword>
<dbReference type="AlphaFoldDB" id="A0A8C3E532"/>
<dbReference type="Ensembl" id="ENSCMUT00000016724.2">
    <property type="protein sequence ID" value="ENSCMUP00000015560.1"/>
    <property type="gene ID" value="ENSCMUG00000009681.2"/>
</dbReference>
<reference evidence="15" key="1">
    <citation type="submission" date="2019-10" db="EMBL/GenBank/DDBJ databases">
        <title>Corvus moneduloides (New Caledonian crow) genome, bCorMon1, primary haplotype.</title>
        <authorList>
            <person name="Rutz C."/>
            <person name="Fungtammasan C."/>
            <person name="Mountcastle J."/>
            <person name="Formenti G."/>
            <person name="Chow W."/>
            <person name="Howe K."/>
            <person name="Steele M.P."/>
            <person name="Fernandes J."/>
            <person name="Gilbert M.T.P."/>
            <person name="Fedrigo O."/>
            <person name="Jarvis E.D."/>
            <person name="Gemmell N."/>
        </authorList>
    </citation>
    <scope>NUCLEOTIDE SEQUENCE [LARGE SCALE GENOMIC DNA]</scope>
</reference>
<dbReference type="PANTHER" id="PTHR23036:SF21">
    <property type="entry name" value="CILIARY NEUROTROPHIC FACTOR RECEPTOR SUBUNIT ALPHA"/>
    <property type="match status" value="1"/>
</dbReference>
<dbReference type="SMART" id="SM00408">
    <property type="entry name" value="IGc2"/>
    <property type="match status" value="1"/>
</dbReference>
<evidence type="ECO:0000256" key="6">
    <source>
        <dbReference type="ARBA" id="ARBA00022737"/>
    </source>
</evidence>
<evidence type="ECO:0000256" key="5">
    <source>
        <dbReference type="ARBA" id="ARBA00022729"/>
    </source>
</evidence>
<dbReference type="FunFam" id="2.60.40.10:FF:000944">
    <property type="entry name" value="Ciliary neurotrophic factor receptor subunit alpha"/>
    <property type="match status" value="1"/>
</dbReference>
<evidence type="ECO:0000256" key="12">
    <source>
        <dbReference type="ARBA" id="ARBA00023319"/>
    </source>
</evidence>
<keyword evidence="9" id="KW-0675">Receptor</keyword>
<reference evidence="14" key="2">
    <citation type="submission" date="2025-08" db="UniProtKB">
        <authorList>
            <consortium name="Ensembl"/>
        </authorList>
    </citation>
    <scope>IDENTIFICATION</scope>
</reference>
<dbReference type="OMA" id="QDAIMAN"/>
<keyword evidence="11" id="KW-0449">Lipoprotein</keyword>
<evidence type="ECO:0000256" key="11">
    <source>
        <dbReference type="ARBA" id="ARBA00023288"/>
    </source>
</evidence>
<evidence type="ECO:0000256" key="4">
    <source>
        <dbReference type="ARBA" id="ARBA00022622"/>
    </source>
</evidence>
<evidence type="ECO:0000256" key="10">
    <source>
        <dbReference type="ARBA" id="ARBA00023180"/>
    </source>
</evidence>
<dbReference type="CTD" id="1271"/>
<keyword evidence="5" id="KW-0732">Signal</keyword>
<evidence type="ECO:0000256" key="2">
    <source>
        <dbReference type="ARBA" id="ARBA00010890"/>
    </source>
</evidence>
<evidence type="ECO:0000256" key="13">
    <source>
        <dbReference type="ARBA" id="ARBA00040625"/>
    </source>
</evidence>
<dbReference type="PROSITE" id="PS01354">
    <property type="entry name" value="HEMATOPO_REC_L_F3"/>
    <property type="match status" value="1"/>
</dbReference>
<dbReference type="FunFam" id="2.60.40.10:FF:000564">
    <property type="entry name" value="Ciliary neurotrophic factor receptor subunit alpha"/>
    <property type="match status" value="1"/>
</dbReference>
<comment type="similarity">
    <text evidence="2">Belongs to the type I cytokine receptor family. Type 3 subfamily.</text>
</comment>
<dbReference type="GO" id="GO:0004921">
    <property type="term" value="F:interleukin-11 receptor activity"/>
    <property type="evidence" value="ECO:0007669"/>
    <property type="project" value="TreeGrafter"/>
</dbReference>
<dbReference type="PANTHER" id="PTHR23036">
    <property type="entry name" value="CYTOKINE RECEPTOR"/>
    <property type="match status" value="1"/>
</dbReference>
<name>A0A8C3E532_CORMO</name>
<dbReference type="PROSITE" id="PS50835">
    <property type="entry name" value="IG_LIKE"/>
    <property type="match status" value="1"/>
</dbReference>
<keyword evidence="15" id="KW-1185">Reference proteome</keyword>
<dbReference type="GO" id="GO:0004897">
    <property type="term" value="F:ciliary neurotrophic factor receptor activity"/>
    <property type="evidence" value="ECO:0007669"/>
    <property type="project" value="TreeGrafter"/>
</dbReference>
<dbReference type="GO" id="GO:0009897">
    <property type="term" value="C:external side of plasma membrane"/>
    <property type="evidence" value="ECO:0007669"/>
    <property type="project" value="TreeGrafter"/>
</dbReference>
<evidence type="ECO:0000256" key="9">
    <source>
        <dbReference type="ARBA" id="ARBA00023170"/>
    </source>
</evidence>
<dbReference type="InterPro" id="IPR050379">
    <property type="entry name" value="Type-I_Cytokine_Rcpt"/>
</dbReference>